<sequence length="81" mass="9630">MTQEKWKLENSEDSENRKDDKTFYFKTKTGLSSIDFQFDVSIPKGEVKIIKQYKTVKYANDNIIEEKTYSDIKKRGIIKKE</sequence>
<accession>H6RDR4</accession>
<gene>
    <name evidence="1" type="ORF">VIS_S3ARA10041</name>
</gene>
<dbReference type="AlphaFoldDB" id="H6RDR4"/>
<reference evidence="1" key="2">
    <citation type="submission" date="2012-02" db="EMBL/GenBank/DDBJ databases">
        <authorList>
            <person name="Genoscope - CEA"/>
        </authorList>
    </citation>
    <scope>NUCLEOTIDE SEQUENCE</scope>
</reference>
<organism evidence="1">
    <name type="scientific">uncultured Flavobacteriia bacterium</name>
    <dbReference type="NCBI Taxonomy" id="212695"/>
    <lineage>
        <taxon>Bacteria</taxon>
        <taxon>Pseudomonadati</taxon>
        <taxon>Bacteroidota</taxon>
        <taxon>Flavobacteriia</taxon>
        <taxon>environmental samples</taxon>
    </lineage>
</organism>
<name>H6RDR4_9BACT</name>
<evidence type="ECO:0000313" key="1">
    <source>
        <dbReference type="EMBL" id="CCF99175.1"/>
    </source>
</evidence>
<reference evidence="1" key="1">
    <citation type="journal article" date="2012" name="Environ. Microbiol.">
        <title>Genomic content of uncultured Bacteroidetes from contrasting oceanic provinces in the North Atlantic Ocean.</title>
        <authorList>
            <person name="Gomez-Pereira P.R."/>
            <person name="Schuler M."/>
            <person name="Fuchs B.M."/>
            <person name="Bennke C."/>
            <person name="Teeling H."/>
            <person name="Waldmann J."/>
            <person name="Richter M."/>
            <person name="Barbe V."/>
            <person name="Bataille E."/>
            <person name="Glockner F.O."/>
            <person name="Amann R."/>
        </authorList>
    </citation>
    <scope>NUCLEOTIDE SEQUENCE</scope>
</reference>
<dbReference type="EMBL" id="FO117572">
    <property type="protein sequence ID" value="CCF99175.1"/>
    <property type="molecule type" value="Genomic_DNA"/>
</dbReference>
<protein>
    <submittedName>
        <fullName evidence="1">Uncharacterized protein</fullName>
    </submittedName>
</protein>
<proteinExistence type="predicted"/>